<dbReference type="FunFam" id="1.10.238.10:FF:000178">
    <property type="entry name" value="Calmodulin-2 A"/>
    <property type="match status" value="1"/>
</dbReference>
<accession>A0A1Q9DGC0</accession>
<dbReference type="InterPro" id="IPR050754">
    <property type="entry name" value="FKBP4/5/8-like"/>
</dbReference>
<evidence type="ECO:0000313" key="16">
    <source>
        <dbReference type="Proteomes" id="UP000186817"/>
    </source>
</evidence>
<feature type="region of interest" description="Disordered" evidence="11">
    <location>
        <begin position="637"/>
        <end position="693"/>
    </location>
</feature>
<evidence type="ECO:0000313" key="15">
    <source>
        <dbReference type="EMBL" id="OLP94140.1"/>
    </source>
</evidence>
<dbReference type="InterPro" id="IPR004853">
    <property type="entry name" value="Sugar_P_trans_dom"/>
</dbReference>
<feature type="domain" description="PPIase FKBP-type" evidence="13">
    <location>
        <begin position="155"/>
        <end position="244"/>
    </location>
</feature>
<evidence type="ECO:0000259" key="14">
    <source>
        <dbReference type="PROSITE" id="PS50222"/>
    </source>
</evidence>
<keyword evidence="6" id="KW-0106">Calcium</keyword>
<dbReference type="InterPro" id="IPR019734">
    <property type="entry name" value="TPR_rpt"/>
</dbReference>
<dbReference type="PROSITE" id="PS50059">
    <property type="entry name" value="FKBP_PPIASE"/>
    <property type="match status" value="2"/>
</dbReference>
<protein>
    <recommendedName>
        <fullName evidence="3 9">peptidylprolyl isomerase</fullName>
        <ecNumber evidence="3 9">5.2.1.8</ecNumber>
    </recommendedName>
</protein>
<dbReference type="GO" id="GO:0005783">
    <property type="term" value="C:endoplasmic reticulum"/>
    <property type="evidence" value="ECO:0007669"/>
    <property type="project" value="UniProtKB-ARBA"/>
</dbReference>
<dbReference type="InterPro" id="IPR002048">
    <property type="entry name" value="EF_hand_dom"/>
</dbReference>
<dbReference type="PROSITE" id="PS00018">
    <property type="entry name" value="EF_HAND_1"/>
    <property type="match status" value="6"/>
</dbReference>
<dbReference type="GO" id="GO:0003755">
    <property type="term" value="F:peptidyl-prolyl cis-trans isomerase activity"/>
    <property type="evidence" value="ECO:0007669"/>
    <property type="project" value="UniProtKB-KW"/>
</dbReference>
<dbReference type="EC" id="5.2.1.8" evidence="3 9"/>
<dbReference type="Gene3D" id="3.10.50.40">
    <property type="match status" value="3"/>
</dbReference>
<dbReference type="SMART" id="SM00054">
    <property type="entry name" value="EFh"/>
    <property type="match status" value="6"/>
</dbReference>
<dbReference type="SMART" id="SM00028">
    <property type="entry name" value="TPR"/>
    <property type="match status" value="3"/>
</dbReference>
<feature type="transmembrane region" description="Helical" evidence="12">
    <location>
        <begin position="819"/>
        <end position="841"/>
    </location>
</feature>
<dbReference type="InterPro" id="IPR011992">
    <property type="entry name" value="EF-hand-dom_pair"/>
</dbReference>
<evidence type="ECO:0000256" key="6">
    <source>
        <dbReference type="ARBA" id="ARBA00022837"/>
    </source>
</evidence>
<feature type="transmembrane region" description="Helical" evidence="12">
    <location>
        <begin position="1006"/>
        <end position="1025"/>
    </location>
</feature>
<evidence type="ECO:0000256" key="5">
    <source>
        <dbReference type="ARBA" id="ARBA00022803"/>
    </source>
</evidence>
<dbReference type="Pfam" id="PF03151">
    <property type="entry name" value="TPT"/>
    <property type="match status" value="1"/>
</dbReference>
<feature type="region of interest" description="Disordered" evidence="11">
    <location>
        <begin position="1145"/>
        <end position="1166"/>
    </location>
</feature>
<evidence type="ECO:0000256" key="10">
    <source>
        <dbReference type="SAM" id="Coils"/>
    </source>
</evidence>
<dbReference type="InterPro" id="IPR018247">
    <property type="entry name" value="EF_Hand_1_Ca_BS"/>
</dbReference>
<dbReference type="Gene3D" id="1.25.40.10">
    <property type="entry name" value="Tetratricopeptide repeat domain"/>
    <property type="match status" value="1"/>
</dbReference>
<keyword evidence="5" id="KW-0802">TPR repeat</keyword>
<dbReference type="InterPro" id="IPR011990">
    <property type="entry name" value="TPR-like_helical_dom_sf"/>
</dbReference>
<feature type="transmembrane region" description="Helical" evidence="12">
    <location>
        <begin position="919"/>
        <end position="943"/>
    </location>
</feature>
<dbReference type="SUPFAM" id="SSF54534">
    <property type="entry name" value="FKBP-like"/>
    <property type="match status" value="3"/>
</dbReference>
<keyword evidence="12" id="KW-0812">Transmembrane</keyword>
<evidence type="ECO:0000256" key="8">
    <source>
        <dbReference type="ARBA" id="ARBA00023235"/>
    </source>
</evidence>
<feature type="transmembrane region" description="Helical" evidence="12">
    <location>
        <begin position="896"/>
        <end position="913"/>
    </location>
</feature>
<dbReference type="OrthoDB" id="1902587at2759"/>
<keyword evidence="8 9" id="KW-0413">Isomerase</keyword>
<proteinExistence type="inferred from homology"/>
<feature type="domain" description="EF-hand" evidence="14">
    <location>
        <begin position="2275"/>
        <end position="2310"/>
    </location>
</feature>
<evidence type="ECO:0000256" key="12">
    <source>
        <dbReference type="SAM" id="Phobius"/>
    </source>
</evidence>
<feature type="domain" description="EF-hand" evidence="14">
    <location>
        <begin position="1680"/>
        <end position="1715"/>
    </location>
</feature>
<evidence type="ECO:0000256" key="2">
    <source>
        <dbReference type="ARBA" id="ARBA00005253"/>
    </source>
</evidence>
<feature type="transmembrane region" description="Helical" evidence="12">
    <location>
        <begin position="971"/>
        <end position="994"/>
    </location>
</feature>
<feature type="domain" description="EF-hand" evidence="14">
    <location>
        <begin position="1470"/>
        <end position="1505"/>
    </location>
</feature>
<dbReference type="SUPFAM" id="SSF48452">
    <property type="entry name" value="TPR-like"/>
    <property type="match status" value="1"/>
</dbReference>
<dbReference type="GO" id="GO:0005509">
    <property type="term" value="F:calcium ion binding"/>
    <property type="evidence" value="ECO:0007669"/>
    <property type="project" value="InterPro"/>
</dbReference>
<keyword evidence="7 9" id="KW-0697">Rotamase</keyword>
<dbReference type="Pfam" id="PF13499">
    <property type="entry name" value="EF-hand_7"/>
    <property type="match status" value="2"/>
</dbReference>
<gene>
    <name evidence="15" type="primary">FKBP65</name>
    <name evidence="15" type="ORF">AK812_SmicGene23885</name>
</gene>
<feature type="transmembrane region" description="Helical" evidence="12">
    <location>
        <begin position="853"/>
        <end position="875"/>
    </location>
</feature>
<comment type="caution">
    <text evidence="15">The sequence shown here is derived from an EMBL/GenBank/DDBJ whole genome shotgun (WGS) entry which is preliminary data.</text>
</comment>
<dbReference type="Proteomes" id="UP000186817">
    <property type="component" value="Unassembled WGS sequence"/>
</dbReference>
<name>A0A1Q9DGC0_SYMMI</name>
<dbReference type="PROSITE" id="PS50222">
    <property type="entry name" value="EF_HAND_2"/>
    <property type="match status" value="6"/>
</dbReference>
<evidence type="ECO:0000256" key="7">
    <source>
        <dbReference type="ARBA" id="ARBA00023110"/>
    </source>
</evidence>
<dbReference type="EMBL" id="LSRX01000555">
    <property type="protein sequence ID" value="OLP94140.1"/>
    <property type="molecule type" value="Genomic_DNA"/>
</dbReference>
<keyword evidence="16" id="KW-1185">Reference proteome</keyword>
<feature type="region of interest" description="Disordered" evidence="11">
    <location>
        <begin position="1335"/>
        <end position="1354"/>
    </location>
</feature>
<dbReference type="InterPro" id="IPR046357">
    <property type="entry name" value="PPIase_dom_sf"/>
</dbReference>
<dbReference type="Pfam" id="PF00254">
    <property type="entry name" value="FKBP_C"/>
    <property type="match status" value="3"/>
</dbReference>
<evidence type="ECO:0000256" key="11">
    <source>
        <dbReference type="SAM" id="MobiDB-lite"/>
    </source>
</evidence>
<comment type="similarity">
    <text evidence="2">Belongs to the centrin family.</text>
</comment>
<feature type="domain" description="EF-hand" evidence="14">
    <location>
        <begin position="1506"/>
        <end position="1541"/>
    </location>
</feature>
<comment type="catalytic activity">
    <reaction evidence="1 9">
        <text>[protein]-peptidylproline (omega=180) = [protein]-peptidylproline (omega=0)</text>
        <dbReference type="Rhea" id="RHEA:16237"/>
        <dbReference type="Rhea" id="RHEA-COMP:10747"/>
        <dbReference type="Rhea" id="RHEA-COMP:10748"/>
        <dbReference type="ChEBI" id="CHEBI:83833"/>
        <dbReference type="ChEBI" id="CHEBI:83834"/>
        <dbReference type="EC" id="5.2.1.8"/>
    </reaction>
</comment>
<feature type="domain" description="PPIase FKBP-type" evidence="13">
    <location>
        <begin position="272"/>
        <end position="361"/>
    </location>
</feature>
<dbReference type="PANTHER" id="PTHR46512">
    <property type="entry name" value="PEPTIDYLPROLYL ISOMERASE"/>
    <property type="match status" value="1"/>
</dbReference>
<dbReference type="PANTHER" id="PTHR46512:SF9">
    <property type="entry name" value="PEPTIDYLPROLYL ISOMERASE"/>
    <property type="match status" value="1"/>
</dbReference>
<dbReference type="SUPFAM" id="SSF47473">
    <property type="entry name" value="EF-hand"/>
    <property type="match status" value="4"/>
</dbReference>
<feature type="transmembrane region" description="Helical" evidence="12">
    <location>
        <begin position="1032"/>
        <end position="1054"/>
    </location>
</feature>
<feature type="domain" description="EF-hand" evidence="14">
    <location>
        <begin position="1644"/>
        <end position="1679"/>
    </location>
</feature>
<evidence type="ECO:0000256" key="1">
    <source>
        <dbReference type="ARBA" id="ARBA00000971"/>
    </source>
</evidence>
<organism evidence="15 16">
    <name type="scientific">Symbiodinium microadriaticum</name>
    <name type="common">Dinoflagellate</name>
    <name type="synonym">Zooxanthella microadriatica</name>
    <dbReference type="NCBI Taxonomy" id="2951"/>
    <lineage>
        <taxon>Eukaryota</taxon>
        <taxon>Sar</taxon>
        <taxon>Alveolata</taxon>
        <taxon>Dinophyceae</taxon>
        <taxon>Suessiales</taxon>
        <taxon>Symbiodiniaceae</taxon>
        <taxon>Symbiodinium</taxon>
    </lineage>
</organism>
<evidence type="ECO:0000256" key="3">
    <source>
        <dbReference type="ARBA" id="ARBA00013194"/>
    </source>
</evidence>
<keyword evidence="4" id="KW-0677">Repeat</keyword>
<dbReference type="Gene3D" id="1.10.238.10">
    <property type="entry name" value="EF-hand"/>
    <property type="match status" value="4"/>
</dbReference>
<evidence type="ECO:0000256" key="9">
    <source>
        <dbReference type="PROSITE-ProRule" id="PRU00277"/>
    </source>
</evidence>
<reference evidence="15 16" key="1">
    <citation type="submission" date="2016-02" db="EMBL/GenBank/DDBJ databases">
        <title>Genome analysis of coral dinoflagellate symbionts highlights evolutionary adaptations to a symbiotic lifestyle.</title>
        <authorList>
            <person name="Aranda M."/>
            <person name="Li Y."/>
            <person name="Liew Y.J."/>
            <person name="Baumgarten S."/>
            <person name="Simakov O."/>
            <person name="Wilson M."/>
            <person name="Piel J."/>
            <person name="Ashoor H."/>
            <person name="Bougouffa S."/>
            <person name="Bajic V.B."/>
            <person name="Ryu T."/>
            <person name="Ravasi T."/>
            <person name="Bayer T."/>
            <person name="Micklem G."/>
            <person name="Kim H."/>
            <person name="Bhak J."/>
            <person name="Lajeunesse T.C."/>
            <person name="Voolstra C.R."/>
        </authorList>
    </citation>
    <scope>NUCLEOTIDE SEQUENCE [LARGE SCALE GENOMIC DNA]</scope>
    <source>
        <strain evidence="15 16">CCMP2467</strain>
    </source>
</reference>
<keyword evidence="12" id="KW-0472">Membrane</keyword>
<evidence type="ECO:0000259" key="13">
    <source>
        <dbReference type="PROSITE" id="PS50059"/>
    </source>
</evidence>
<dbReference type="CDD" id="cd00051">
    <property type="entry name" value="EFh"/>
    <property type="match status" value="2"/>
</dbReference>
<keyword evidence="10" id="KW-0175">Coiled coil</keyword>
<dbReference type="InterPro" id="IPR001179">
    <property type="entry name" value="PPIase_FKBP_dom"/>
</dbReference>
<feature type="transmembrane region" description="Helical" evidence="12">
    <location>
        <begin position="786"/>
        <end position="807"/>
    </location>
</feature>
<feature type="domain" description="EF-hand" evidence="14">
    <location>
        <begin position="2406"/>
        <end position="2441"/>
    </location>
</feature>
<evidence type="ECO:0000256" key="4">
    <source>
        <dbReference type="ARBA" id="ARBA00022737"/>
    </source>
</evidence>
<keyword evidence="12" id="KW-1133">Transmembrane helix</keyword>
<sequence>MDSQDSDGLCTQSAELHPVLTMTIGSGGGRPSPGATRTVAPGVFVPHRPAGTHAYMVSKRGAKRLLEELPKACYHVDLTAWALPKLKLYAAAEQLATQDFEAASTELPQTGMDMDGMDGMSDEDMGDMPTELPEGVQKEVLTPAPDGSWKMPQRGDEVTVHYVGTLQSDGSEFDSSRTRGTPFVFTLGKGEVIKGWDLGVATMKKGEVSKFTLAPEFAYGENGSPPKIPENATLVFEVELISWMSKSDLFGDEGVILTRITEGSGWRTPKLGSEVLTSVKAEAGEGTLEEHADLEYVLGSEGSALGPIAKACDKALQSMKVGEEVQLKCSKDYAYGDRSPDGATVTIKLSQIYETKDVSFQSNSSVMKKQIVEGEGYEMPQDGAQVTLEVEAATDASGQSLSGFQAKTLEFTLGNGDVCDALECAVSSMKKGEKAIITASKAQAAEAQLGLSSLEADTGRFTVSLKDFAKTKEIWSMSEEEKLDFGAQRKEVGTSLFKSGRFTLALQRYKKVADLFNYVDNFKEENKAKAKELKKLCKLNQAACYLKLDDHFEAKGACDAVLKEDSQNVKAILRRAQAQFGMKNFLDCIQDCKRLVELDPQNRDCRSLLKRAHEGQKEEDQKSKKLFATMCKALGKGPIPAPAKAERPHEEDEDFDMQDTAKTEGETAEVQSAPQGGEKFVSALSGPGNTPSSASASALDMAVSKAGEPITQRFLRWAWTVTGLAAMGKKGGVFTAESDTPPQASGLSTIVGEEAVFPRYVPNSCQDLLAAFMAGQPENQNEVASVWQTILIGTVYIVTSSTLISFNKFLMQPGRFSHAVHLTAIHMVVTLCLSLVFYKVAPQYYPSMGMAKANLWLIAKWIAPLGLLFALALYCSNQAYKYSSVAFLQFCKQGNVAVMFFMSCAVGSQTFSWHKLSVLIVVIAGCTTCAHGEIHFVMVGLILQLASQLTECSKNLIGEAVMHGAGLKLDVLTFVLFQAPFSLIFLTVGVVATWTPDVLVDFKRHWHWVMVNALIAFLLNVLIAVTLKKLSALSFVIIGVVKDMVIVSSSALVFGDPVSQTQQVGFMVTIVGVLLWSRLKMKEQAARMDQERLPFAKTAKTKAESGVGLESRTLRSSCAILRWQEDMTSGTVFPSLRGLHGRREARGESARRVRMPKLPKGSPRALWEEVRTASKCSSLRSGRLGSRQNPELAKMRTSASEGQFPSLPKISASVRAASFEEIFKDAQRRAQHRRVQERKKSEETGEGLPSVSTANINKNTISGFHAFTALLRNLNARSAGDFANIDLEAERAAEAEEKRKAEEAEIQRMTRLTMLASSALTEQTDQDMTVPARRGSVGAGAEENGALSDMQKRKREDAAIQRARMERERDPEDVAELLRPPDFGLVVERFHWDGPGLSEKELRKAEEQFHVYKTEGQGDVHLDRLYELLTSLFYMTIDEAVIKKLVKEITPFSALEKQELYDFLRKYTQYERDYIRKVFQEFDEDGSGELNTNEVQAVLEAIGCSPFRGTLQRLIEAVDVDHSQTLDFNEFLSLLLVYRQTDGFSHKEVRQLYRTFCRFAVEDPQGTKKVPEHRLTAALIFEFGAQAAELARRLASSTTSKIMKTGRSPWKLAAASIRPALSEERGTGLTFRQFTAWSRRMKEAEIAEYVRQFKKFDQSGDGVLDRAEVKTLLAEMGYTPMRSNVDDLFEAVDTDEDNTINLEEYLDVMDYFKKWDGFTGDQAEELQNLFNRYKDSNGEVSSIQHARRSLTSMVTTRMVRWLALCQLAVSTEVLQTAKDSGEPISAKEFAEKMQCDAQENSFSINGGDWTFVLGSLKDPGIFWGDLMVSWERGGPHKQYVGIDYTFMSQSYQFNDYLTISSYLGVTLFPMTLWCSQVIKLLVPLPVPTGCNDFWMEQGFSALYITPPWNLAALKSPGFDDAGWPRSTHPSDLIVDSLAFRIRVQPRLKVLLGESPDAPPTLELRLQFFLELRPIFRNPGTTTTTTTTTMKPYERRRRGEPSEPEWFAESPKWPDNLQRVQDFKQTVDEETVPQENVSVTDGDCPVPFAIGGGCICKEGCSRARPYLHSTIISDTSLECEVRWFDYLDLLALPKTICGPRKVRQAWARGFTTQPDGIFARCDVGTLIGGACIKDLPYDDVEIIAAFPEDETSFRCLGTGEWRDEPWHETQVGGYCLELEGNEKVIMVRREGLDNASAKCPDGYQVVGGGCTFIEGTEFTLRESYPTSQNTWECVFSSTQKCGEDSPVCLRSETEPAMPASSECVILDIFRSRGVNVSLRKIQQLVAKVDVDGTHSVDFKEFLRLMRLQRESELTDAKEAFFLTLQETLPAEEFAKIEDSESLTIRPEDLMIPVHILNIQTDSRELKRLAPKYTEDGKVDFDNLVGLIDELRRLRLAESRKQASYSEEEIRDFRRAFDEFDVDHSDAIDRDEMGGLLKPLGLELKTKDDQKRLMNLLNAARASAAESGVDAVQCGKMNTAVVRFPVFVHMCRLLQREKEAKALAEEEAEAARLGFTEPQIKKLHSSFCLWAAQTDEEAGEKDEEAKHEKDILKAFNELATLPVDSFCEFLKQMNSRLSDTDLEHLRKLLAALRDVQAQGDAALLHEVASLPMNDPDGVIHAEPREVGFPLFVRCLRWMIANDFSDSQEVIKL</sequence>
<feature type="region of interest" description="Disordered" evidence="11">
    <location>
        <begin position="1227"/>
        <end position="1251"/>
    </location>
</feature>
<dbReference type="FunFam" id="3.10.50.40:FF:000006">
    <property type="entry name" value="Peptidyl-prolyl cis-trans isomerase"/>
    <property type="match status" value="1"/>
</dbReference>
<feature type="coiled-coil region" evidence="10">
    <location>
        <begin position="1284"/>
        <end position="1312"/>
    </location>
</feature>